<feature type="domain" description="Calpain catalytic" evidence="2">
    <location>
        <begin position="97"/>
        <end position="207"/>
    </location>
</feature>
<dbReference type="InterPro" id="IPR038765">
    <property type="entry name" value="Papain-like_cys_pep_sf"/>
</dbReference>
<comment type="caution">
    <text evidence="3">The sequence shown here is derived from an EMBL/GenBank/DDBJ whole genome shotgun (WGS) entry which is preliminary data.</text>
</comment>
<dbReference type="GO" id="GO:0006508">
    <property type="term" value="P:proteolysis"/>
    <property type="evidence" value="ECO:0007669"/>
    <property type="project" value="InterPro"/>
</dbReference>
<dbReference type="SUPFAM" id="SSF54001">
    <property type="entry name" value="Cysteine proteinases"/>
    <property type="match status" value="1"/>
</dbReference>
<proteinExistence type="predicted"/>
<dbReference type="Proteomes" id="UP000762676">
    <property type="component" value="Unassembled WGS sequence"/>
</dbReference>
<keyword evidence="1" id="KW-0812">Transmembrane</keyword>
<reference evidence="3 4" key="1">
    <citation type="journal article" date="2021" name="Elife">
        <title>Chloroplast acquisition without the gene transfer in kleptoplastic sea slugs, Plakobranchus ocellatus.</title>
        <authorList>
            <person name="Maeda T."/>
            <person name="Takahashi S."/>
            <person name="Yoshida T."/>
            <person name="Shimamura S."/>
            <person name="Takaki Y."/>
            <person name="Nagai Y."/>
            <person name="Toyoda A."/>
            <person name="Suzuki Y."/>
            <person name="Arimoto A."/>
            <person name="Ishii H."/>
            <person name="Satoh N."/>
            <person name="Nishiyama T."/>
            <person name="Hasebe M."/>
            <person name="Maruyama T."/>
            <person name="Minagawa J."/>
            <person name="Obokata J."/>
            <person name="Shigenobu S."/>
        </authorList>
    </citation>
    <scope>NUCLEOTIDE SEQUENCE [LARGE SCALE GENOMIC DNA]</scope>
</reference>
<keyword evidence="4" id="KW-1185">Reference proteome</keyword>
<keyword evidence="1" id="KW-1133">Transmembrane helix</keyword>
<accession>A0AAV4GCQ0</accession>
<organism evidence="3 4">
    <name type="scientific">Elysia marginata</name>
    <dbReference type="NCBI Taxonomy" id="1093978"/>
    <lineage>
        <taxon>Eukaryota</taxon>
        <taxon>Metazoa</taxon>
        <taxon>Spiralia</taxon>
        <taxon>Lophotrochozoa</taxon>
        <taxon>Mollusca</taxon>
        <taxon>Gastropoda</taxon>
        <taxon>Heterobranchia</taxon>
        <taxon>Euthyneura</taxon>
        <taxon>Panpulmonata</taxon>
        <taxon>Sacoglossa</taxon>
        <taxon>Placobranchoidea</taxon>
        <taxon>Plakobranchidae</taxon>
        <taxon>Elysia</taxon>
    </lineage>
</organism>
<feature type="transmembrane region" description="Helical" evidence="1">
    <location>
        <begin position="188"/>
        <end position="210"/>
    </location>
</feature>
<sequence length="241" mass="27290">MISGAPTFTGFEHDIDDVMTALWTWPDACCFPAMTRDGVNQFMKVKAAHHKQARQCRSLPIMERTRRETPYQDYQRIKSMVLAKADLKGVLTTSDFFVDACFPPDRSSLTYVYSGDDKYEKTVFKRPKEIYDTPSLIGVGGICDEPFPWQHWKQRAWFHAALVVVSLSVRALERLLPGFRKNEQNFESDYLVVVVVVVVVVAVVVVEVVVSRMYLFVLVEVIVDTAAVVVVVVVVIPVAVR</sequence>
<evidence type="ECO:0000313" key="3">
    <source>
        <dbReference type="EMBL" id="GFR83442.1"/>
    </source>
</evidence>
<keyword evidence="1" id="KW-0472">Membrane</keyword>
<evidence type="ECO:0000256" key="1">
    <source>
        <dbReference type="SAM" id="Phobius"/>
    </source>
</evidence>
<evidence type="ECO:0000259" key="2">
    <source>
        <dbReference type="Pfam" id="PF00648"/>
    </source>
</evidence>
<feature type="transmembrane region" description="Helical" evidence="1">
    <location>
        <begin position="216"/>
        <end position="240"/>
    </location>
</feature>
<dbReference type="EMBL" id="BMAT01004921">
    <property type="protein sequence ID" value="GFR83442.1"/>
    <property type="molecule type" value="Genomic_DNA"/>
</dbReference>
<dbReference type="InterPro" id="IPR001300">
    <property type="entry name" value="Peptidase_C2_calpain_cat"/>
</dbReference>
<protein>
    <submittedName>
        <fullName evidence="3">Calpain-3-like</fullName>
    </submittedName>
</protein>
<dbReference type="AlphaFoldDB" id="A0AAV4GCQ0"/>
<name>A0AAV4GCQ0_9GAST</name>
<gene>
    <name evidence="3" type="ORF">ElyMa_002391500</name>
</gene>
<dbReference type="GO" id="GO:0004198">
    <property type="term" value="F:calcium-dependent cysteine-type endopeptidase activity"/>
    <property type="evidence" value="ECO:0007669"/>
    <property type="project" value="InterPro"/>
</dbReference>
<evidence type="ECO:0000313" key="4">
    <source>
        <dbReference type="Proteomes" id="UP000762676"/>
    </source>
</evidence>
<dbReference type="Pfam" id="PF00648">
    <property type="entry name" value="Peptidase_C2"/>
    <property type="match status" value="1"/>
</dbReference>